<comment type="caution">
    <text evidence="2">The sequence shown here is derived from an EMBL/GenBank/DDBJ whole genome shotgun (WGS) entry which is preliminary data.</text>
</comment>
<gene>
    <name evidence="2" type="ORF">ACFS6I_12000</name>
</gene>
<dbReference type="SUPFAM" id="SSF52540">
    <property type="entry name" value="P-loop containing nucleoside triphosphate hydrolases"/>
    <property type="match status" value="1"/>
</dbReference>
<dbReference type="EC" id="3.1.21.-" evidence="2"/>
<keyword evidence="3" id="KW-1185">Reference proteome</keyword>
<dbReference type="InterPro" id="IPR003593">
    <property type="entry name" value="AAA+_ATPase"/>
</dbReference>
<dbReference type="SMART" id="SM00382">
    <property type="entry name" value="AAA"/>
    <property type="match status" value="1"/>
</dbReference>
<dbReference type="GO" id="GO:0004519">
    <property type="term" value="F:endonuclease activity"/>
    <property type="evidence" value="ECO:0007669"/>
    <property type="project" value="UniProtKB-KW"/>
</dbReference>
<feature type="domain" description="AAA+ ATPase" evidence="1">
    <location>
        <begin position="191"/>
        <end position="319"/>
    </location>
</feature>
<accession>A0ABW5YX27</accession>
<dbReference type="InterPro" id="IPR049050">
    <property type="entry name" value="nSTAND3"/>
</dbReference>
<dbReference type="GO" id="GO:0016787">
    <property type="term" value="F:hydrolase activity"/>
    <property type="evidence" value="ECO:0007669"/>
    <property type="project" value="UniProtKB-KW"/>
</dbReference>
<dbReference type="Gene3D" id="3.40.50.300">
    <property type="entry name" value="P-loop containing nucleotide triphosphate hydrolases"/>
    <property type="match status" value="1"/>
</dbReference>
<dbReference type="InterPro" id="IPR027417">
    <property type="entry name" value="P-loop_NTPase"/>
</dbReference>
<sequence length="782" mass="92002">MQYNLEVLNDKEFELLSKDLLEKVLQTSLQNFKSGKDGGIDVRYSSNSCFNEIVIQAKAYTKSAYSDLKRVMRKEKENMDSLSPSPNRYILTTTFSLSPKQIDEIVSMMNPYIVSPQDVYGRERIESLISNEHEIEKKYYKLWLTSTNVLETILHNGQRAQSEFYESLILKKASLYVPTKNLHDAIDKLNENKFIIISGEPGVGKTTIAYILICDLLGKGYQLINIDDKISDALNLLSSNHDTKQVFFFDDFLGANINEILNPKNTENKILNFIRHIESSKNKFLILTSRTTILNQANDNYEHFAREKFDKRSKYELKLNHYTKLDKAKIIYNHLYFNNIPEDFKNNFFINKNYLKIIEHKNYFPRLIEFITNHNNFDIEYYNTVDEFIFKNLDNPSEIWKMAFERQLEDEDRFLLLSIFSFAQKSISHSRLEKAFINRYNYEIKQNNITKKVNAFNRSLKKILDSFIISIKTADGENEYQLLNPSIADFLINYLKDNNDERNRILNSILYIEQLTGYFDPLSKNKINLKNTFLESYYSTFLKLVNKLENRHHSFVILDILCCFDKFFRINLIKDSRPFDVYLQSLVESVPNSYVMSSKLITLIENIYKSYSKKTRDIVTLNWSTLMSLIIKNAYDSNDLAELANLHSLYSINLAEIIENENINPLLQNKISKLFEEYARDFQYIASDDDIIETYSNTGIDNTLTFLDEKLWDSYSVFFLDCGLSDYYDSFNHDYDIDTAHVLSEVIQHYEHNEDDYNIDAFIDQSPSISDEYKMIEELFER</sequence>
<evidence type="ECO:0000313" key="3">
    <source>
        <dbReference type="Proteomes" id="UP001597509"/>
    </source>
</evidence>
<keyword evidence="2" id="KW-0540">Nuclease</keyword>
<protein>
    <submittedName>
        <fullName evidence="2">Restriction endonuclease</fullName>
        <ecNumber evidence="2">3.1.21.-</ecNumber>
    </submittedName>
</protein>
<evidence type="ECO:0000259" key="1">
    <source>
        <dbReference type="SMART" id="SM00382"/>
    </source>
</evidence>
<reference evidence="3" key="1">
    <citation type="journal article" date="2019" name="Int. J. Syst. Evol. Microbiol.">
        <title>The Global Catalogue of Microorganisms (GCM) 10K type strain sequencing project: providing services to taxonomists for standard genome sequencing and annotation.</title>
        <authorList>
            <consortium name="The Broad Institute Genomics Platform"/>
            <consortium name="The Broad Institute Genome Sequencing Center for Infectious Disease"/>
            <person name="Wu L."/>
            <person name="Ma J."/>
        </authorList>
    </citation>
    <scope>NUCLEOTIDE SEQUENCE [LARGE SCALE GENOMIC DNA]</scope>
    <source>
        <strain evidence="3">KCTC 22209</strain>
    </source>
</reference>
<dbReference type="Pfam" id="PF20720">
    <property type="entry name" value="nSTAND3"/>
    <property type="match status" value="1"/>
</dbReference>
<organism evidence="2 3">
    <name type="scientific">Sphingobacterium anhuiense</name>
    <dbReference type="NCBI Taxonomy" id="493780"/>
    <lineage>
        <taxon>Bacteria</taxon>
        <taxon>Pseudomonadati</taxon>
        <taxon>Bacteroidota</taxon>
        <taxon>Sphingobacteriia</taxon>
        <taxon>Sphingobacteriales</taxon>
        <taxon>Sphingobacteriaceae</taxon>
        <taxon>Sphingobacterium</taxon>
    </lineage>
</organism>
<evidence type="ECO:0000313" key="2">
    <source>
        <dbReference type="EMBL" id="MFD2904655.1"/>
    </source>
</evidence>
<proteinExistence type="predicted"/>
<name>A0ABW5YX27_9SPHI</name>
<dbReference type="EMBL" id="JBHUPE010000004">
    <property type="protein sequence ID" value="MFD2904655.1"/>
    <property type="molecule type" value="Genomic_DNA"/>
</dbReference>
<dbReference type="InterPro" id="IPR007560">
    <property type="entry name" value="Restrct_endonuc_IV_Mrr"/>
</dbReference>
<keyword evidence="2" id="KW-0255">Endonuclease</keyword>
<dbReference type="RefSeq" id="WP_380920811.1">
    <property type="nucleotide sequence ID" value="NZ_JBHUPE010000004.1"/>
</dbReference>
<dbReference type="Pfam" id="PF04471">
    <property type="entry name" value="Mrr_cat"/>
    <property type="match status" value="1"/>
</dbReference>
<keyword evidence="2" id="KW-0378">Hydrolase</keyword>
<dbReference type="Proteomes" id="UP001597509">
    <property type="component" value="Unassembled WGS sequence"/>
</dbReference>